<evidence type="ECO:0000313" key="2">
    <source>
        <dbReference type="EMBL" id="NNJ25524.1"/>
    </source>
</evidence>
<evidence type="ECO:0000313" key="3">
    <source>
        <dbReference type="Proteomes" id="UP000609651"/>
    </source>
</evidence>
<organism evidence="2 3">
    <name type="scientific">Alienimonas chondri</name>
    <dbReference type="NCBI Taxonomy" id="2681879"/>
    <lineage>
        <taxon>Bacteria</taxon>
        <taxon>Pseudomonadati</taxon>
        <taxon>Planctomycetota</taxon>
        <taxon>Planctomycetia</taxon>
        <taxon>Planctomycetales</taxon>
        <taxon>Planctomycetaceae</taxon>
        <taxon>Alienimonas</taxon>
    </lineage>
</organism>
<proteinExistence type="predicted"/>
<feature type="region of interest" description="Disordered" evidence="1">
    <location>
        <begin position="184"/>
        <end position="257"/>
    </location>
</feature>
<reference evidence="2 3" key="1">
    <citation type="journal article" date="2020" name="Syst. Appl. Microbiol.">
        <title>Alienimonas chondri sp. nov., a novel planctomycete isolated from the biofilm of the red alga Chondrus crispus.</title>
        <authorList>
            <person name="Vitorino I."/>
            <person name="Albuquerque L."/>
            <person name="Wiegand S."/>
            <person name="Kallscheuer N."/>
            <person name="da Costa M.S."/>
            <person name="Lobo-da-Cunha A."/>
            <person name="Jogler C."/>
            <person name="Lage O.M."/>
        </authorList>
    </citation>
    <scope>NUCLEOTIDE SEQUENCE [LARGE SCALE GENOMIC DNA]</scope>
    <source>
        <strain evidence="2 3">LzC2</strain>
    </source>
</reference>
<gene>
    <name evidence="2" type="ORF">LzC2_15950</name>
</gene>
<accession>A0ABX1VBP3</accession>
<protein>
    <submittedName>
        <fullName evidence="2">Uncharacterized protein</fullName>
    </submittedName>
</protein>
<keyword evidence="3" id="KW-1185">Reference proteome</keyword>
<feature type="compositionally biased region" description="Polar residues" evidence="1">
    <location>
        <begin position="192"/>
        <end position="203"/>
    </location>
</feature>
<sequence length="257" mass="28689">MAPRTCAAPPVCETELVPRRVTKYARRECVTWKEVECVAYRNCREEYVEPVCKTECRTVDRGCWKRIWVPKLVTEEYTTTDYVRRSRVRRIPYTYTKQVAERCEKIVPYCATTYVPRPVRTVMPEPDCGAPDFAPRFAPGDIYSSDSSSTYYGAEAGDSMNYGGSMYGDASGLPPVGMPMPHTGVPNIEYLNPTQMPSDTSTLRPIPSDNFTEDTDNAPPVSAPAPNELDQTSMAPSVPARAAALGWSEQASRARQF</sequence>
<dbReference type="Proteomes" id="UP000609651">
    <property type="component" value="Unassembled WGS sequence"/>
</dbReference>
<comment type="caution">
    <text evidence="2">The sequence shown here is derived from an EMBL/GenBank/DDBJ whole genome shotgun (WGS) entry which is preliminary data.</text>
</comment>
<dbReference type="EMBL" id="WTPX01000040">
    <property type="protein sequence ID" value="NNJ25524.1"/>
    <property type="molecule type" value="Genomic_DNA"/>
</dbReference>
<name>A0ABX1VBP3_9PLAN</name>
<evidence type="ECO:0000256" key="1">
    <source>
        <dbReference type="SAM" id="MobiDB-lite"/>
    </source>
</evidence>